<gene>
    <name evidence="10" type="ORF">AKL17_2330</name>
</gene>
<dbReference type="SUPFAM" id="SSF56059">
    <property type="entry name" value="Glutathione synthetase ATP-binding domain-like"/>
    <property type="match status" value="1"/>
</dbReference>
<evidence type="ECO:0000256" key="6">
    <source>
        <dbReference type="PROSITE-ProRule" id="PRU00409"/>
    </source>
</evidence>
<dbReference type="KEGG" id="daa:AKL17_2330"/>
<reference evidence="10 11" key="1">
    <citation type="submission" date="2015-09" db="EMBL/GenBank/DDBJ databases">
        <title>Complete genome sequence of Defluviimonas alba cai42t isolated from an oilfield in Xinjiang.</title>
        <authorList>
            <person name="Geng S."/>
            <person name="Pan X."/>
            <person name="Wu X."/>
        </authorList>
    </citation>
    <scope>NUCLEOTIDE SEQUENCE [LARGE SCALE GENOMIC DNA]</scope>
    <source>
        <strain evidence="11">cai42</strain>
    </source>
</reference>
<keyword evidence="4 6" id="KW-0067">ATP-binding</keyword>
<dbReference type="CDD" id="cd06850">
    <property type="entry name" value="biotinyl_domain"/>
    <property type="match status" value="1"/>
</dbReference>
<keyword evidence="2" id="KW-0436">Ligase</keyword>
<dbReference type="STRING" id="1335048.AKL17_2330"/>
<dbReference type="PROSITE" id="PS00188">
    <property type="entry name" value="BIOTIN"/>
    <property type="match status" value="1"/>
</dbReference>
<dbReference type="RefSeq" id="WP_066813411.1">
    <property type="nucleotide sequence ID" value="NZ_CP012661.1"/>
</dbReference>
<dbReference type="PANTHER" id="PTHR18866:SF33">
    <property type="entry name" value="METHYLCROTONOYL-COA CARBOXYLASE SUBUNIT ALPHA, MITOCHONDRIAL-RELATED"/>
    <property type="match status" value="1"/>
</dbReference>
<evidence type="ECO:0000256" key="4">
    <source>
        <dbReference type="ARBA" id="ARBA00022840"/>
    </source>
</evidence>
<feature type="domain" description="ATP-grasp" evidence="8">
    <location>
        <begin position="120"/>
        <end position="321"/>
    </location>
</feature>
<feature type="domain" description="Biotin carboxylation" evidence="9">
    <location>
        <begin position="1"/>
        <end position="448"/>
    </location>
</feature>
<keyword evidence="3 6" id="KW-0547">Nucleotide-binding</keyword>
<evidence type="ECO:0000259" key="8">
    <source>
        <dbReference type="PROSITE" id="PS50975"/>
    </source>
</evidence>
<dbReference type="GO" id="GO:0046872">
    <property type="term" value="F:metal ion binding"/>
    <property type="evidence" value="ECO:0007669"/>
    <property type="project" value="InterPro"/>
</dbReference>
<proteinExistence type="predicted"/>
<keyword evidence="11" id="KW-1185">Reference proteome</keyword>
<dbReference type="GO" id="GO:0016874">
    <property type="term" value="F:ligase activity"/>
    <property type="evidence" value="ECO:0007669"/>
    <property type="project" value="UniProtKB-KW"/>
</dbReference>
<dbReference type="Pfam" id="PF02786">
    <property type="entry name" value="CPSase_L_D2"/>
    <property type="match status" value="1"/>
</dbReference>
<dbReference type="PANTHER" id="PTHR18866">
    <property type="entry name" value="CARBOXYLASE:PYRUVATE/ACETYL-COA/PROPIONYL-COA CARBOXYLASE"/>
    <property type="match status" value="1"/>
</dbReference>
<dbReference type="InterPro" id="IPR005479">
    <property type="entry name" value="CPAse_ATP-bd"/>
</dbReference>
<dbReference type="InterPro" id="IPR005481">
    <property type="entry name" value="BC-like_N"/>
</dbReference>
<dbReference type="PROSITE" id="PS00867">
    <property type="entry name" value="CPSASE_2"/>
    <property type="match status" value="1"/>
</dbReference>
<dbReference type="AlphaFoldDB" id="A0A159Z3A9"/>
<dbReference type="Pfam" id="PF00289">
    <property type="entry name" value="Biotin_carb_N"/>
    <property type="match status" value="1"/>
</dbReference>
<feature type="domain" description="Lipoyl-binding" evidence="7">
    <location>
        <begin position="572"/>
        <end position="648"/>
    </location>
</feature>
<dbReference type="FunFam" id="3.40.50.20:FF:000010">
    <property type="entry name" value="Propionyl-CoA carboxylase subunit alpha"/>
    <property type="match status" value="1"/>
</dbReference>
<comment type="cofactor">
    <cofactor evidence="1">
        <name>biotin</name>
        <dbReference type="ChEBI" id="CHEBI:57586"/>
    </cofactor>
</comment>
<dbReference type="InterPro" id="IPR005482">
    <property type="entry name" value="Biotin_COase_C"/>
</dbReference>
<evidence type="ECO:0000259" key="9">
    <source>
        <dbReference type="PROSITE" id="PS50979"/>
    </source>
</evidence>
<dbReference type="InterPro" id="IPR016185">
    <property type="entry name" value="PreATP-grasp_dom_sf"/>
</dbReference>
<evidence type="ECO:0000313" key="10">
    <source>
        <dbReference type="EMBL" id="AMY69576.1"/>
    </source>
</evidence>
<dbReference type="Proteomes" id="UP000076128">
    <property type="component" value="Chromosome"/>
</dbReference>
<dbReference type="Pfam" id="PF00364">
    <property type="entry name" value="Biotin_lipoyl"/>
    <property type="match status" value="1"/>
</dbReference>
<organism evidence="10 11">
    <name type="scientific">Frigidibacter mobilis</name>
    <dbReference type="NCBI Taxonomy" id="1335048"/>
    <lineage>
        <taxon>Bacteria</taxon>
        <taxon>Pseudomonadati</taxon>
        <taxon>Pseudomonadota</taxon>
        <taxon>Alphaproteobacteria</taxon>
        <taxon>Rhodobacterales</taxon>
        <taxon>Paracoccaceae</taxon>
        <taxon>Frigidibacter</taxon>
    </lineage>
</organism>
<dbReference type="InterPro" id="IPR050856">
    <property type="entry name" value="Biotin_carboxylase_complex"/>
</dbReference>
<dbReference type="FunFam" id="3.30.470.20:FF:000028">
    <property type="entry name" value="Methylcrotonoyl-CoA carboxylase subunit alpha, mitochondrial"/>
    <property type="match status" value="1"/>
</dbReference>
<evidence type="ECO:0000313" key="11">
    <source>
        <dbReference type="Proteomes" id="UP000076128"/>
    </source>
</evidence>
<dbReference type="EMBL" id="CP012661">
    <property type="protein sequence ID" value="AMY69576.1"/>
    <property type="molecule type" value="Genomic_DNA"/>
</dbReference>
<evidence type="ECO:0000256" key="2">
    <source>
        <dbReference type="ARBA" id="ARBA00022598"/>
    </source>
</evidence>
<evidence type="ECO:0000256" key="3">
    <source>
        <dbReference type="ARBA" id="ARBA00022741"/>
    </source>
</evidence>
<dbReference type="Pfam" id="PF02785">
    <property type="entry name" value="Biotin_carb_C"/>
    <property type="match status" value="1"/>
</dbReference>
<dbReference type="InterPro" id="IPR011761">
    <property type="entry name" value="ATP-grasp"/>
</dbReference>
<dbReference type="SUPFAM" id="SSF52440">
    <property type="entry name" value="PreATP-grasp domain"/>
    <property type="match status" value="1"/>
</dbReference>
<dbReference type="PATRIC" id="fig|1335048.3.peg.2430"/>
<dbReference type="Gene3D" id="3.30.470.20">
    <property type="entry name" value="ATP-grasp fold, B domain"/>
    <property type="match status" value="1"/>
</dbReference>
<dbReference type="SUPFAM" id="SSF51246">
    <property type="entry name" value="Rudiment single hybrid motif"/>
    <property type="match status" value="1"/>
</dbReference>
<dbReference type="PROSITE" id="PS50968">
    <property type="entry name" value="BIOTINYL_LIPOYL"/>
    <property type="match status" value="1"/>
</dbReference>
<dbReference type="PROSITE" id="PS50975">
    <property type="entry name" value="ATP_GRASP"/>
    <property type="match status" value="1"/>
</dbReference>
<accession>A0A159Z3A9</accession>
<dbReference type="InterPro" id="IPR000089">
    <property type="entry name" value="Biotin_lipoyl"/>
</dbReference>
<dbReference type="OrthoDB" id="9763189at2"/>
<dbReference type="GO" id="GO:0005524">
    <property type="term" value="F:ATP binding"/>
    <property type="evidence" value="ECO:0007669"/>
    <property type="project" value="UniProtKB-UniRule"/>
</dbReference>
<dbReference type="InterPro" id="IPR011054">
    <property type="entry name" value="Rudment_hybrid_motif"/>
</dbReference>
<dbReference type="SMART" id="SM00878">
    <property type="entry name" value="Biotin_carb_C"/>
    <property type="match status" value="1"/>
</dbReference>
<dbReference type="Gene3D" id="2.40.50.100">
    <property type="match status" value="1"/>
</dbReference>
<evidence type="ECO:0000256" key="1">
    <source>
        <dbReference type="ARBA" id="ARBA00001953"/>
    </source>
</evidence>
<dbReference type="InterPro" id="IPR011053">
    <property type="entry name" value="Single_hybrid_motif"/>
</dbReference>
<dbReference type="PROSITE" id="PS50979">
    <property type="entry name" value="BC"/>
    <property type="match status" value="1"/>
</dbReference>
<dbReference type="InterPro" id="IPR011764">
    <property type="entry name" value="Biotin_carboxylation_dom"/>
</dbReference>
<dbReference type="InterPro" id="IPR001882">
    <property type="entry name" value="Biotin_BS"/>
</dbReference>
<dbReference type="SUPFAM" id="SSF51230">
    <property type="entry name" value="Single hybrid motif"/>
    <property type="match status" value="1"/>
</dbReference>
<evidence type="ECO:0000259" key="7">
    <source>
        <dbReference type="PROSITE" id="PS50968"/>
    </source>
</evidence>
<evidence type="ECO:0000256" key="5">
    <source>
        <dbReference type="ARBA" id="ARBA00023267"/>
    </source>
</evidence>
<sequence>MFAKILIANRGEIACRVIDTARRMGVATVAVHSTADAAARHVAMADEAVAIGGPAPADSYLRGDAIIAAALATGAEAIHPGYGFLSENPDFVDAVTAAGLVFIGPSAAAIRAMGLKDAAKRLMAEAGVPVVPGYHGANQDAEHLAGAADAVGYPVLIKAVAGGGGKGMRRVDAPEHFAEALASAQREAAGAFGNPAVLIEKYVEKPRHIEMQVFGDGTNAVHLYERDCSLQRRHQKVIEEAPAPGMTAEMRAAMGEAAVRAATAIGYSGAGTIEFIVDASAGLRPDRFWFMEMNTRLQVEHPVTEAITGIDLVEWQLRVASGEPLPMRQQDIPLHGHAFEARLYAEDVPAGFLPATGTLGHLAFPAGARIETGVRPGDTISPWYDPMIAKLIVHGPTRAVALGQLSRALAETEVAGSVTNLAFLGALARHPGFAAGDVDTGLIARDLAVLTEQPACPPGVIVLAALAAAGLDQPAAPQQGFTLWAPLRQQVRLQVAGQAAGEEIAAVLLPEGPDRVTVELDGTTLHAERRGGAWSLDGAKAPGTARRTPQGIAVFGPAGTFTFTPLDPLARLAAAGAGGNVVLSPMPGLVKAVFAVPGQAVAAGERLAILEAMKMEHTLTAARDGIVAEVLAAAGDQVEAGAALVRLEDQVEAAA</sequence>
<protein>
    <submittedName>
        <fullName evidence="10">Methylcrotonoyl-CoA carboxylase subunit alpha</fullName>
    </submittedName>
</protein>
<keyword evidence="5" id="KW-0092">Biotin</keyword>
<dbReference type="FunFam" id="3.30.1490.20:FF:000003">
    <property type="entry name" value="acetyl-CoA carboxylase isoform X1"/>
    <property type="match status" value="1"/>
</dbReference>
<name>A0A159Z3A9_9RHOB</name>